<dbReference type="AlphaFoldDB" id="A0A226C1Z8"/>
<comment type="caution">
    <text evidence="1">The sequence shown here is derived from an EMBL/GenBank/DDBJ whole genome shotgun (WGS) entry which is preliminary data.</text>
</comment>
<dbReference type="Proteomes" id="UP000214588">
    <property type="component" value="Unassembled WGS sequence"/>
</dbReference>
<reference evidence="1 2" key="1">
    <citation type="submission" date="2017-06" db="EMBL/GenBank/DDBJ databases">
        <title>Draft Genome Sequence of Natranaerobius trueperi halophilic, alkalithermophilic bacteria from soda lakes.</title>
        <authorList>
            <person name="Zhao B."/>
        </authorList>
    </citation>
    <scope>NUCLEOTIDE SEQUENCE [LARGE SCALE GENOMIC DNA]</scope>
    <source>
        <strain evidence="1 2">DSM 18760</strain>
    </source>
</reference>
<organism evidence="1 2">
    <name type="scientific">Natranaerobius trueperi</name>
    <dbReference type="NCBI Taxonomy" id="759412"/>
    <lineage>
        <taxon>Bacteria</taxon>
        <taxon>Bacillati</taxon>
        <taxon>Bacillota</taxon>
        <taxon>Clostridia</taxon>
        <taxon>Natranaerobiales</taxon>
        <taxon>Natranaerobiaceae</taxon>
        <taxon>Natranaerobius</taxon>
    </lineage>
</organism>
<keyword evidence="2" id="KW-1185">Reference proteome</keyword>
<dbReference type="EMBL" id="NIQC01000003">
    <property type="protein sequence ID" value="OWZ84624.1"/>
    <property type="molecule type" value="Genomic_DNA"/>
</dbReference>
<sequence length="93" mass="10800">MSWINICYSMISIITLFFNSNIHAEESLDINRLFFTGRLLDLQESSYFPLLKTQPNPKETVTYQVSKDFLFCQQVTLTLTLNKEKHSSLLGSF</sequence>
<evidence type="ECO:0000313" key="2">
    <source>
        <dbReference type="Proteomes" id="UP000214588"/>
    </source>
</evidence>
<proteinExistence type="predicted"/>
<evidence type="ECO:0000313" key="1">
    <source>
        <dbReference type="EMBL" id="OWZ84624.1"/>
    </source>
</evidence>
<name>A0A226C1Z8_9FIRM</name>
<accession>A0A226C1Z8</accession>
<dbReference type="RefSeq" id="WP_089022694.1">
    <property type="nucleotide sequence ID" value="NZ_NIQC01000003.1"/>
</dbReference>
<protein>
    <submittedName>
        <fullName evidence="1">Uncharacterized protein</fullName>
    </submittedName>
</protein>
<gene>
    <name evidence="1" type="ORF">CDO51_02365</name>
</gene>